<dbReference type="GO" id="GO:0005737">
    <property type="term" value="C:cytoplasm"/>
    <property type="evidence" value="ECO:0007669"/>
    <property type="project" value="TreeGrafter"/>
</dbReference>
<dbReference type="InterPro" id="IPR016156">
    <property type="entry name" value="FAD/NAD-linked_Rdtase_dimer_sf"/>
</dbReference>
<sequence length="417" mass="43630">MSTMDGPATADVVIVGASVGGVGVADALRSSGFAGSLVLVDAEPGLPYDKPPLSKQALRPDWEAERGLLRPREHYERHDIRLVLGSAAVALAEGPRGRTLVRLADGSELDAATVVLAPGAKARTLPREVVAPGLSGVHTIRTETDSAEVRASLAPGRRLVVVGGGFIGAEAAGVAAALGADVTIVEQQRLPFLGLFGEAVAGALCRRHTERGITVLGGTKVERIEGEHRAEAVLLADGTRLPADLVLLGLGAVPRVEWLAGSGIALGSGSTGILCDEQGRTSRPGVYAVGDAAAWRDAGTGAVRRIEHWTTAREQAAAVANAILRQVRETPPGVPYFWSDQHGGRLQFLGTTEGFDRAEPVHGSLENGRESWVVLYGKAGVLVGALGLSSARELMPYRRRIAERAALDAVLTEVRPR</sequence>
<evidence type="ECO:0000313" key="6">
    <source>
        <dbReference type="Proteomes" id="UP000199494"/>
    </source>
</evidence>
<dbReference type="PANTHER" id="PTHR43557:SF2">
    <property type="entry name" value="RIESKE DOMAIN-CONTAINING PROTEIN-RELATED"/>
    <property type="match status" value="1"/>
</dbReference>
<proteinExistence type="predicted"/>
<dbReference type="Gene3D" id="3.50.50.60">
    <property type="entry name" value="FAD/NAD(P)-binding domain"/>
    <property type="match status" value="2"/>
</dbReference>
<name>A0A222VP38_9PSEU</name>
<dbReference type="PANTHER" id="PTHR43557">
    <property type="entry name" value="APOPTOSIS-INDUCING FACTOR 1"/>
    <property type="match status" value="1"/>
</dbReference>
<dbReference type="OrthoDB" id="3568330at2"/>
<dbReference type="Pfam" id="PF07992">
    <property type="entry name" value="Pyr_redox_2"/>
    <property type="match status" value="1"/>
</dbReference>
<dbReference type="GO" id="GO:0016651">
    <property type="term" value="F:oxidoreductase activity, acting on NAD(P)H"/>
    <property type="evidence" value="ECO:0007669"/>
    <property type="project" value="TreeGrafter"/>
</dbReference>
<dbReference type="InterPro" id="IPR050446">
    <property type="entry name" value="FAD-oxidoreductase/Apoptosis"/>
</dbReference>
<dbReference type="Pfam" id="PF14759">
    <property type="entry name" value="Reductase_C"/>
    <property type="match status" value="1"/>
</dbReference>
<dbReference type="KEGG" id="pmad:BAY61_11535"/>
<dbReference type="InterPro" id="IPR036188">
    <property type="entry name" value="FAD/NAD-bd_sf"/>
</dbReference>
<protein>
    <submittedName>
        <fullName evidence="5">Reductase C-terminal</fullName>
    </submittedName>
</protein>
<dbReference type="RefSeq" id="WP_091796971.1">
    <property type="nucleotide sequence ID" value="NZ_CP016353.1"/>
</dbReference>
<keyword evidence="2" id="KW-0285">Flavoprotein</keyword>
<dbReference type="InterPro" id="IPR023753">
    <property type="entry name" value="FAD/NAD-binding_dom"/>
</dbReference>
<dbReference type="STRING" id="530584.SAMN05421630_101677"/>
<evidence type="ECO:0000256" key="2">
    <source>
        <dbReference type="ARBA" id="ARBA00022630"/>
    </source>
</evidence>
<dbReference type="PRINTS" id="PR00368">
    <property type="entry name" value="FADPNR"/>
</dbReference>
<dbReference type="EMBL" id="FMZE01000001">
    <property type="protein sequence ID" value="SDC16929.1"/>
    <property type="molecule type" value="Genomic_DNA"/>
</dbReference>
<dbReference type="AlphaFoldDB" id="A0A222VP38"/>
<accession>A0A222VP38</accession>
<keyword evidence="3" id="KW-0274">FAD</keyword>
<gene>
    <name evidence="5" type="ORF">SAMN05421630_101677</name>
</gene>
<evidence type="ECO:0000256" key="4">
    <source>
        <dbReference type="ARBA" id="ARBA00023002"/>
    </source>
</evidence>
<dbReference type="Gene3D" id="3.30.390.30">
    <property type="match status" value="1"/>
</dbReference>
<keyword evidence="6" id="KW-1185">Reference proteome</keyword>
<organism evidence="5 6">
    <name type="scientific">Prauserella marina</name>
    <dbReference type="NCBI Taxonomy" id="530584"/>
    <lineage>
        <taxon>Bacteria</taxon>
        <taxon>Bacillati</taxon>
        <taxon>Actinomycetota</taxon>
        <taxon>Actinomycetes</taxon>
        <taxon>Pseudonocardiales</taxon>
        <taxon>Pseudonocardiaceae</taxon>
        <taxon>Prauserella</taxon>
    </lineage>
</organism>
<dbReference type="SUPFAM" id="SSF55424">
    <property type="entry name" value="FAD/NAD-linked reductases, dimerisation (C-terminal) domain"/>
    <property type="match status" value="1"/>
</dbReference>
<keyword evidence="4" id="KW-0560">Oxidoreductase</keyword>
<dbReference type="Proteomes" id="UP000199494">
    <property type="component" value="Unassembled WGS sequence"/>
</dbReference>
<evidence type="ECO:0000256" key="3">
    <source>
        <dbReference type="ARBA" id="ARBA00022827"/>
    </source>
</evidence>
<evidence type="ECO:0000313" key="5">
    <source>
        <dbReference type="EMBL" id="SDC16929.1"/>
    </source>
</evidence>
<dbReference type="InterPro" id="IPR028202">
    <property type="entry name" value="Reductase_C"/>
</dbReference>
<dbReference type="PRINTS" id="PR00411">
    <property type="entry name" value="PNDRDTASEI"/>
</dbReference>
<reference evidence="5 6" key="1">
    <citation type="submission" date="2016-10" db="EMBL/GenBank/DDBJ databases">
        <authorList>
            <person name="de Groot N.N."/>
        </authorList>
    </citation>
    <scope>NUCLEOTIDE SEQUENCE [LARGE SCALE GENOMIC DNA]</scope>
    <source>
        <strain evidence="5 6">CGMCC 4.5506</strain>
    </source>
</reference>
<comment type="cofactor">
    <cofactor evidence="1">
        <name>FAD</name>
        <dbReference type="ChEBI" id="CHEBI:57692"/>
    </cofactor>
</comment>
<evidence type="ECO:0000256" key="1">
    <source>
        <dbReference type="ARBA" id="ARBA00001974"/>
    </source>
</evidence>
<dbReference type="SUPFAM" id="SSF51905">
    <property type="entry name" value="FAD/NAD(P)-binding domain"/>
    <property type="match status" value="1"/>
</dbReference>